<evidence type="ECO:0000313" key="4">
    <source>
        <dbReference type="Proteomes" id="UP000025061"/>
    </source>
</evidence>
<evidence type="ECO:0000313" key="3">
    <source>
        <dbReference type="EMBL" id="KCZ91509.1"/>
    </source>
</evidence>
<sequence length="376" mass="34796">MLKMPMTAIALVALAAIAACESNGHTRYASVGTVGPGGSNGGSGQNGGDGSDGSNGGSGVPVPGPAGPSGPSGPTGPTGAQGEQGEPGGNFALGNTGLIATGGLVGPSGVGGTGLLANLGDPSTSLPVVSDVSASGGNLITSVSAGLDGALGQANLPTELASVTGAVTQTLTGVGGALEAFGTDGTPLIDGLASSVSPLLTAGLGGGTLAGDDSGSSLIGLSLLSPDQQMGSLAEVGIASGTSLLNADLSPDSDTALNVANLASVDLGPVTGAVNGALGDAGLSDVTGVIEGVLGGGGDLGSVTAPVEGLLSGGGLLTGVTEPVENLLTGEGALGGLTEPVEDILSGNEEAPETPLDPVVSGVTGVLGGLLGGGWN</sequence>
<accession>A0A059FLJ7</accession>
<feature type="region of interest" description="Disordered" evidence="1">
    <location>
        <begin position="31"/>
        <end position="93"/>
    </location>
</feature>
<evidence type="ECO:0000256" key="1">
    <source>
        <dbReference type="SAM" id="MobiDB-lite"/>
    </source>
</evidence>
<protein>
    <submittedName>
        <fullName evidence="3">Putative lipoprotein</fullName>
    </submittedName>
</protein>
<dbReference type="OrthoDB" id="7450588at2"/>
<dbReference type="EMBL" id="ARYI01000011">
    <property type="protein sequence ID" value="KCZ91509.1"/>
    <property type="molecule type" value="Genomic_DNA"/>
</dbReference>
<feature type="compositionally biased region" description="Gly residues" evidence="1">
    <location>
        <begin position="34"/>
        <end position="59"/>
    </location>
</feature>
<organism evidence="3 4">
    <name type="scientific">Hyphomonas hirschiana VP5</name>
    <dbReference type="NCBI Taxonomy" id="1280951"/>
    <lineage>
        <taxon>Bacteria</taxon>
        <taxon>Pseudomonadati</taxon>
        <taxon>Pseudomonadota</taxon>
        <taxon>Alphaproteobacteria</taxon>
        <taxon>Hyphomonadales</taxon>
        <taxon>Hyphomonadaceae</taxon>
        <taxon>Hyphomonas</taxon>
    </lineage>
</organism>
<dbReference type="PATRIC" id="fig|1280951.3.peg.2620"/>
<evidence type="ECO:0000256" key="2">
    <source>
        <dbReference type="SAM" id="SignalP"/>
    </source>
</evidence>
<gene>
    <name evidence="3" type="ORF">HHI_12994</name>
</gene>
<keyword evidence="4" id="KW-1185">Reference proteome</keyword>
<reference evidence="3 4" key="1">
    <citation type="submission" date="2013-04" db="EMBL/GenBank/DDBJ databases">
        <title>Hyphomonas hirschiana VP5 Genome Sequencing.</title>
        <authorList>
            <person name="Lai Q."/>
            <person name="Shao Z."/>
        </authorList>
    </citation>
    <scope>NUCLEOTIDE SEQUENCE [LARGE SCALE GENOMIC DNA]</scope>
    <source>
        <strain evidence="3 4">VP5</strain>
    </source>
</reference>
<dbReference type="PROSITE" id="PS51257">
    <property type="entry name" value="PROKAR_LIPOPROTEIN"/>
    <property type="match status" value="1"/>
</dbReference>
<keyword evidence="2" id="KW-0732">Signal</keyword>
<proteinExistence type="predicted"/>
<dbReference type="Proteomes" id="UP000025061">
    <property type="component" value="Unassembled WGS sequence"/>
</dbReference>
<keyword evidence="3" id="KW-0449">Lipoprotein</keyword>
<dbReference type="AlphaFoldDB" id="A0A059FLJ7"/>
<dbReference type="RefSeq" id="WP_011647680.1">
    <property type="nucleotide sequence ID" value="NZ_ARYI01000011.1"/>
</dbReference>
<name>A0A059FLJ7_9PROT</name>
<comment type="caution">
    <text evidence="3">The sequence shown here is derived from an EMBL/GenBank/DDBJ whole genome shotgun (WGS) entry which is preliminary data.</text>
</comment>
<feature type="signal peptide" evidence="2">
    <location>
        <begin position="1"/>
        <end position="18"/>
    </location>
</feature>
<feature type="chain" id="PRO_5001572568" evidence="2">
    <location>
        <begin position="19"/>
        <end position="376"/>
    </location>
</feature>